<evidence type="ECO:0000256" key="2">
    <source>
        <dbReference type="SAM" id="MobiDB-lite"/>
    </source>
</evidence>
<feature type="region of interest" description="Disordered" evidence="2">
    <location>
        <begin position="362"/>
        <end position="474"/>
    </location>
</feature>
<dbReference type="RefSeq" id="XP_024721861.1">
    <property type="nucleotide sequence ID" value="XM_024864929.1"/>
</dbReference>
<dbReference type="GeneID" id="36573010"/>
<evidence type="ECO:0000313" key="4">
    <source>
        <dbReference type="EMBL" id="PSS20591.1"/>
    </source>
</evidence>
<dbReference type="PROSITE" id="PS00463">
    <property type="entry name" value="ZN2_CY6_FUNGAL_1"/>
    <property type="match status" value="1"/>
</dbReference>
<dbReference type="OrthoDB" id="5394557at2759"/>
<keyword evidence="5" id="KW-1185">Reference proteome</keyword>
<dbReference type="CDD" id="cd00067">
    <property type="entry name" value="GAL4"/>
    <property type="match status" value="1"/>
</dbReference>
<dbReference type="GO" id="GO:0000981">
    <property type="term" value="F:DNA-binding transcription factor activity, RNA polymerase II-specific"/>
    <property type="evidence" value="ECO:0007669"/>
    <property type="project" value="InterPro"/>
</dbReference>
<dbReference type="STRING" id="857342.A0A2T3B4N5"/>
<feature type="domain" description="Zn(2)-C6 fungal-type" evidence="3">
    <location>
        <begin position="73"/>
        <end position="107"/>
    </location>
</feature>
<dbReference type="Pfam" id="PF00172">
    <property type="entry name" value="Zn_clus"/>
    <property type="match status" value="1"/>
</dbReference>
<dbReference type="InterPro" id="IPR001138">
    <property type="entry name" value="Zn2Cys6_DnaBD"/>
</dbReference>
<sequence length="474" mass="51011">MMVTRAYYDNEEPAFAQYSGRGHGYPLSHERELPANHGPYGGARGHQHEARNNGQSPERESVSSHPRRRIPVACGRCRKRKIRCSGDPGNGGPCSNCKAAGNEQCQFLRVSSTEAQMKSDAADFGYDSAPAVPRTSCRMIQYGTQTYAPQPIALGPDGFPYRHSSLSYPYQGKGYYGMPSYSEFADENIDYGLQSASYQLLTQEHVNMASAYSSSGSGRGWTPAPQLPKTTPLFLEQEPAYSHGQMPYSSNGYALRPTISPESKAMSLNSMAGSLPVPPPINGTDRVLPFPAHRSSYVRSSEGMIPTPQSGRNLECIQPYNGLIGNNIMSNSKGINTNSVSENGNISSSYISLPQSSPEAIPATHINYGTPNLSSSQQQNEMYNPGGHDRLYNSNSNSSSEDLRSGSYGIVSPGSKRPSQSSQTDGTMSSPSPGTLANGHSYVPYHQQSYPAPPMELSGAHTHRGSVAGIQAGA</sequence>
<organism evidence="4 5">
    <name type="scientific">Amorphotheca resinae ATCC 22711</name>
    <dbReference type="NCBI Taxonomy" id="857342"/>
    <lineage>
        <taxon>Eukaryota</taxon>
        <taxon>Fungi</taxon>
        <taxon>Dikarya</taxon>
        <taxon>Ascomycota</taxon>
        <taxon>Pezizomycotina</taxon>
        <taxon>Leotiomycetes</taxon>
        <taxon>Helotiales</taxon>
        <taxon>Amorphothecaceae</taxon>
        <taxon>Amorphotheca</taxon>
    </lineage>
</organism>
<reference evidence="4 5" key="1">
    <citation type="journal article" date="2018" name="New Phytol.">
        <title>Comparative genomics and transcriptomics depict ericoid mycorrhizal fungi as versatile saprotrophs and plant mutualists.</title>
        <authorList>
            <person name="Martino E."/>
            <person name="Morin E."/>
            <person name="Grelet G.A."/>
            <person name="Kuo A."/>
            <person name="Kohler A."/>
            <person name="Daghino S."/>
            <person name="Barry K.W."/>
            <person name="Cichocki N."/>
            <person name="Clum A."/>
            <person name="Dockter R.B."/>
            <person name="Hainaut M."/>
            <person name="Kuo R.C."/>
            <person name="LaButti K."/>
            <person name="Lindahl B.D."/>
            <person name="Lindquist E.A."/>
            <person name="Lipzen A."/>
            <person name="Khouja H.R."/>
            <person name="Magnuson J."/>
            <person name="Murat C."/>
            <person name="Ohm R.A."/>
            <person name="Singer S.W."/>
            <person name="Spatafora J.W."/>
            <person name="Wang M."/>
            <person name="Veneault-Fourrey C."/>
            <person name="Henrissat B."/>
            <person name="Grigoriev I.V."/>
            <person name="Martin F.M."/>
            <person name="Perotto S."/>
        </authorList>
    </citation>
    <scope>NUCLEOTIDE SEQUENCE [LARGE SCALE GENOMIC DNA]</scope>
    <source>
        <strain evidence="4 5">ATCC 22711</strain>
    </source>
</reference>
<dbReference type="PROSITE" id="PS50048">
    <property type="entry name" value="ZN2_CY6_FUNGAL_2"/>
    <property type="match status" value="1"/>
</dbReference>
<protein>
    <recommendedName>
        <fullName evidence="3">Zn(2)-C6 fungal-type domain-containing protein</fullName>
    </recommendedName>
</protein>
<feature type="compositionally biased region" description="Polar residues" evidence="2">
    <location>
        <begin position="417"/>
        <end position="435"/>
    </location>
</feature>
<evidence type="ECO:0000313" key="5">
    <source>
        <dbReference type="Proteomes" id="UP000241818"/>
    </source>
</evidence>
<dbReference type="SMART" id="SM00066">
    <property type="entry name" value="GAL4"/>
    <property type="match status" value="1"/>
</dbReference>
<accession>A0A2T3B4N5</accession>
<keyword evidence="1" id="KW-0539">Nucleus</keyword>
<feature type="compositionally biased region" description="Basic and acidic residues" evidence="2">
    <location>
        <begin position="46"/>
        <end position="62"/>
    </location>
</feature>
<dbReference type="Gene3D" id="4.10.240.10">
    <property type="entry name" value="Zn(2)-C6 fungal-type DNA-binding domain"/>
    <property type="match status" value="1"/>
</dbReference>
<dbReference type="GO" id="GO:0008270">
    <property type="term" value="F:zinc ion binding"/>
    <property type="evidence" value="ECO:0007669"/>
    <property type="project" value="InterPro"/>
</dbReference>
<evidence type="ECO:0000256" key="1">
    <source>
        <dbReference type="ARBA" id="ARBA00023242"/>
    </source>
</evidence>
<proteinExistence type="predicted"/>
<dbReference type="InParanoid" id="A0A2T3B4N5"/>
<feature type="region of interest" description="Disordered" evidence="2">
    <location>
        <begin position="19"/>
        <end position="67"/>
    </location>
</feature>
<dbReference type="Proteomes" id="UP000241818">
    <property type="component" value="Unassembled WGS sequence"/>
</dbReference>
<evidence type="ECO:0000259" key="3">
    <source>
        <dbReference type="PROSITE" id="PS50048"/>
    </source>
</evidence>
<dbReference type="InterPro" id="IPR036864">
    <property type="entry name" value="Zn2-C6_fun-type_DNA-bd_sf"/>
</dbReference>
<name>A0A2T3B4N5_AMORE</name>
<gene>
    <name evidence="4" type="ORF">M430DRAFT_235722</name>
</gene>
<dbReference type="SUPFAM" id="SSF57701">
    <property type="entry name" value="Zn2/Cys6 DNA-binding domain"/>
    <property type="match status" value="1"/>
</dbReference>
<dbReference type="AlphaFoldDB" id="A0A2T3B4N5"/>
<dbReference type="EMBL" id="KZ679010">
    <property type="protein sequence ID" value="PSS20591.1"/>
    <property type="molecule type" value="Genomic_DNA"/>
</dbReference>
<feature type="compositionally biased region" description="Polar residues" evidence="2">
    <location>
        <begin position="367"/>
        <end position="382"/>
    </location>
</feature>